<name>A0A9P8GC11_AURME</name>
<reference evidence="2" key="2">
    <citation type="submission" date="2021-08" db="EMBL/GenBank/DDBJ databases">
        <authorList>
            <person name="Gostincar C."/>
            <person name="Sun X."/>
            <person name="Song Z."/>
            <person name="Gunde-Cimerman N."/>
        </authorList>
    </citation>
    <scope>NUCLEOTIDE SEQUENCE</scope>
    <source>
        <strain evidence="2">EXF-8016</strain>
    </source>
</reference>
<evidence type="ECO:0000256" key="1">
    <source>
        <dbReference type="SAM" id="MobiDB-lite"/>
    </source>
</evidence>
<proteinExistence type="predicted"/>
<dbReference type="EMBL" id="JAHFYH010000073">
    <property type="protein sequence ID" value="KAH0215349.1"/>
    <property type="molecule type" value="Genomic_DNA"/>
</dbReference>
<comment type="caution">
    <text evidence="2">The sequence shown here is derived from an EMBL/GenBank/DDBJ whole genome shotgun (WGS) entry which is preliminary data.</text>
</comment>
<feature type="compositionally biased region" description="Acidic residues" evidence="1">
    <location>
        <begin position="191"/>
        <end position="208"/>
    </location>
</feature>
<feature type="region of interest" description="Disordered" evidence="1">
    <location>
        <begin position="185"/>
        <end position="208"/>
    </location>
</feature>
<dbReference type="OrthoDB" id="3880614at2759"/>
<dbReference type="AlphaFoldDB" id="A0A9P8GC11"/>
<accession>A0A9P8GC11</accession>
<sequence length="208" mass="23746">MTSTKSSIQLFEEVDTNGQMRLHCKPSTSPTQEIKLAAHKHKHFTEVYLEGIAIDTIQLEEFLSTQTTELNRINLINTHMHFLFTRDDIGEPGAFLTKIVYSLQHTLAVKSMEVKDLVCDYGDNISPSIVTYAEKWEGVKEVRVGFAESVAKIKERGNKGLMEGQELIKPQSSFVEMERWEDEYGFASDGQESDGDDYEHSEDEEWSM</sequence>
<feature type="non-terminal residue" evidence="2">
    <location>
        <position position="208"/>
    </location>
</feature>
<reference evidence="2" key="1">
    <citation type="journal article" date="2021" name="J Fungi (Basel)">
        <title>Virulence traits and population genomics of the black yeast Aureobasidium melanogenum.</title>
        <authorList>
            <person name="Cernosa A."/>
            <person name="Sun X."/>
            <person name="Gostincar C."/>
            <person name="Fang C."/>
            <person name="Gunde-Cimerman N."/>
            <person name="Song Z."/>
        </authorList>
    </citation>
    <scope>NUCLEOTIDE SEQUENCE</scope>
    <source>
        <strain evidence="2">EXF-8016</strain>
    </source>
</reference>
<evidence type="ECO:0000313" key="2">
    <source>
        <dbReference type="EMBL" id="KAH0215349.1"/>
    </source>
</evidence>
<organism evidence="2 3">
    <name type="scientific">Aureobasidium melanogenum</name>
    <name type="common">Aureobasidium pullulans var. melanogenum</name>
    <dbReference type="NCBI Taxonomy" id="46634"/>
    <lineage>
        <taxon>Eukaryota</taxon>
        <taxon>Fungi</taxon>
        <taxon>Dikarya</taxon>
        <taxon>Ascomycota</taxon>
        <taxon>Pezizomycotina</taxon>
        <taxon>Dothideomycetes</taxon>
        <taxon>Dothideomycetidae</taxon>
        <taxon>Dothideales</taxon>
        <taxon>Saccotheciaceae</taxon>
        <taxon>Aureobasidium</taxon>
    </lineage>
</organism>
<dbReference type="Proteomes" id="UP000767238">
    <property type="component" value="Unassembled WGS sequence"/>
</dbReference>
<evidence type="ECO:0000313" key="3">
    <source>
        <dbReference type="Proteomes" id="UP000767238"/>
    </source>
</evidence>
<protein>
    <submittedName>
        <fullName evidence="2">Uncharacterized protein</fullName>
    </submittedName>
</protein>
<gene>
    <name evidence="2" type="ORF">KCV03_g8033</name>
</gene>